<dbReference type="EMBL" id="CNFT01001607">
    <property type="protein sequence ID" value="CKT45821.1"/>
    <property type="molecule type" value="Genomic_DNA"/>
</dbReference>
<reference evidence="3" key="2">
    <citation type="submission" date="2015-03" db="EMBL/GenBank/DDBJ databases">
        <authorList>
            <consortium name="Pathogen Informatics"/>
            <person name="Murphy D."/>
        </authorList>
    </citation>
    <scope>NUCLEOTIDE SEQUENCE</scope>
    <source>
        <strain evidence="3">N09902308</strain>
    </source>
</reference>
<evidence type="ECO:0000313" key="2">
    <source>
        <dbReference type="EMBL" id="CKT45821.1"/>
    </source>
</evidence>
<proteinExistence type="predicted"/>
<organism evidence="2 5">
    <name type="scientific">Mycobacterium tuberculosis</name>
    <dbReference type="NCBI Taxonomy" id="1773"/>
    <lineage>
        <taxon>Bacteria</taxon>
        <taxon>Bacillati</taxon>
        <taxon>Actinomycetota</taxon>
        <taxon>Actinomycetes</taxon>
        <taxon>Mycobacteriales</taxon>
        <taxon>Mycobacteriaceae</taxon>
        <taxon>Mycobacterium</taxon>
        <taxon>Mycobacterium tuberculosis complex</taxon>
    </lineage>
</organism>
<gene>
    <name evidence="3" type="ORF">ERS007739_00230</name>
    <name evidence="2" type="ORF">ERS027659_04436</name>
</gene>
<evidence type="ECO:0000313" key="3">
    <source>
        <dbReference type="EMBL" id="COW86672.1"/>
    </source>
</evidence>
<evidence type="ECO:0000313" key="4">
    <source>
        <dbReference type="Proteomes" id="UP000039021"/>
    </source>
</evidence>
<dbReference type="EMBL" id="CSBK01000057">
    <property type="protein sequence ID" value="COW86672.1"/>
    <property type="molecule type" value="Genomic_DNA"/>
</dbReference>
<sequence>MRLRLLNEADHSGELGVGAHRGRLHDQPAVKHCGAADDLPPRTHPGRFGLAGHRAHVDRSGPVDGEAVGGNYLPWTHHEALLFFEFVGRDDHLRPIR</sequence>
<evidence type="ECO:0000256" key="1">
    <source>
        <dbReference type="SAM" id="MobiDB-lite"/>
    </source>
</evidence>
<accession>A0A655AJZ0</accession>
<name>A0A655AJZ0_MYCTX</name>
<feature type="compositionally biased region" description="Basic and acidic residues" evidence="1">
    <location>
        <begin position="1"/>
        <end position="13"/>
    </location>
</feature>
<reference evidence="4 5" key="1">
    <citation type="submission" date="2015-03" db="EMBL/GenBank/DDBJ databases">
        <authorList>
            <consortium name="Pathogen Informatics"/>
        </authorList>
    </citation>
    <scope>NUCLEOTIDE SEQUENCE [LARGE SCALE GENOMIC DNA]</scope>
    <source>
        <strain evidence="2 5">Bir 185</strain>
        <strain evidence="4">N09902308</strain>
    </source>
</reference>
<protein>
    <submittedName>
        <fullName evidence="2">Uncharacterized protein</fullName>
    </submittedName>
</protein>
<dbReference type="AlphaFoldDB" id="A0A655AJZ0"/>
<dbReference type="AntiFam" id="ANF00076">
    <property type="entry name" value="Shadow ORF (opposite copA)"/>
</dbReference>
<dbReference type="Proteomes" id="UP000039021">
    <property type="component" value="Unassembled WGS sequence"/>
</dbReference>
<dbReference type="Proteomes" id="UP000050164">
    <property type="component" value="Unassembled WGS sequence"/>
</dbReference>
<evidence type="ECO:0000313" key="5">
    <source>
        <dbReference type="Proteomes" id="UP000050164"/>
    </source>
</evidence>
<feature type="region of interest" description="Disordered" evidence="1">
    <location>
        <begin position="1"/>
        <end position="62"/>
    </location>
</feature>